<dbReference type="InterPro" id="IPR035979">
    <property type="entry name" value="RBD_domain_sf"/>
</dbReference>
<sequence length="204" mass="22072">QQEEGGIPSEAGRLYVGNLPFSITSAQLSEIFSEAGGVVSVEIVYDRVTDRSRGFGFVTMSSVDEAKEAIRLFDQSQIGGRTAKVNFPEVPRGGEREVLRSKIRAGNQGFIDSPHKIYAGNLSWSLRSQGLGEAFADQPGFLSAKVIFDRESGRSRGFGFVTFSSSQEANSALNTMNGTEIEGRPLKLDLAEQRTATSPPESES</sequence>
<evidence type="ECO:0000256" key="6">
    <source>
        <dbReference type="ARBA" id="ARBA00022884"/>
    </source>
</evidence>
<dbReference type="PANTHER" id="PTHR48025">
    <property type="entry name" value="OS02G0815200 PROTEIN"/>
    <property type="match status" value="1"/>
</dbReference>
<keyword evidence="12" id="KW-1185">Reference proteome</keyword>
<dbReference type="SUPFAM" id="SSF54928">
    <property type="entry name" value="RNA-binding domain, RBD"/>
    <property type="match status" value="1"/>
</dbReference>
<dbReference type="Gene3D" id="3.30.70.330">
    <property type="match status" value="2"/>
</dbReference>
<dbReference type="Proteomes" id="UP000015453">
    <property type="component" value="Unassembled WGS sequence"/>
</dbReference>
<evidence type="ECO:0000256" key="5">
    <source>
        <dbReference type="ARBA" id="ARBA00022737"/>
    </source>
</evidence>
<keyword evidence="7" id="KW-0687">Ribonucleoprotein</keyword>
<evidence type="ECO:0000259" key="10">
    <source>
        <dbReference type="PROSITE" id="PS50102"/>
    </source>
</evidence>
<feature type="domain" description="RRM" evidence="10">
    <location>
        <begin position="12"/>
        <end position="90"/>
    </location>
</feature>
<evidence type="ECO:0000256" key="2">
    <source>
        <dbReference type="ARBA" id="ARBA00022528"/>
    </source>
</evidence>
<dbReference type="GO" id="GO:0009535">
    <property type="term" value="C:chloroplast thylakoid membrane"/>
    <property type="evidence" value="ECO:0007669"/>
    <property type="project" value="TreeGrafter"/>
</dbReference>
<evidence type="ECO:0000256" key="9">
    <source>
        <dbReference type="SAM" id="MobiDB-lite"/>
    </source>
</evidence>
<keyword evidence="2" id="KW-0150">Chloroplast</keyword>
<feature type="non-terminal residue" evidence="11">
    <location>
        <position position="1"/>
    </location>
</feature>
<evidence type="ECO:0000256" key="1">
    <source>
        <dbReference type="ARBA" id="ARBA00004229"/>
    </source>
</evidence>
<organism evidence="11 12">
    <name type="scientific">Genlisea aurea</name>
    <dbReference type="NCBI Taxonomy" id="192259"/>
    <lineage>
        <taxon>Eukaryota</taxon>
        <taxon>Viridiplantae</taxon>
        <taxon>Streptophyta</taxon>
        <taxon>Embryophyta</taxon>
        <taxon>Tracheophyta</taxon>
        <taxon>Spermatophyta</taxon>
        <taxon>Magnoliopsida</taxon>
        <taxon>eudicotyledons</taxon>
        <taxon>Gunneridae</taxon>
        <taxon>Pentapetalae</taxon>
        <taxon>asterids</taxon>
        <taxon>lamiids</taxon>
        <taxon>Lamiales</taxon>
        <taxon>Lentibulariaceae</taxon>
        <taxon>Genlisea</taxon>
    </lineage>
</organism>
<feature type="compositionally biased region" description="Basic and acidic residues" evidence="9">
    <location>
        <begin position="181"/>
        <end position="192"/>
    </location>
</feature>
<dbReference type="InterPro" id="IPR048289">
    <property type="entry name" value="RRM2_NsCP33-like"/>
</dbReference>
<evidence type="ECO:0000256" key="3">
    <source>
        <dbReference type="ARBA" id="ARBA00022640"/>
    </source>
</evidence>
<evidence type="ECO:0000256" key="4">
    <source>
        <dbReference type="ARBA" id="ARBA00022664"/>
    </source>
</evidence>
<evidence type="ECO:0000313" key="12">
    <source>
        <dbReference type="Proteomes" id="UP000015453"/>
    </source>
</evidence>
<gene>
    <name evidence="11" type="ORF">M569_06611</name>
</gene>
<proteinExistence type="predicted"/>
<feature type="region of interest" description="Disordered" evidence="9">
    <location>
        <begin position="179"/>
        <end position="204"/>
    </location>
</feature>
<protein>
    <recommendedName>
        <fullName evidence="10">RRM domain-containing protein</fullName>
    </recommendedName>
</protein>
<accession>S8CTF4</accession>
<feature type="compositionally biased region" description="Polar residues" evidence="9">
    <location>
        <begin position="194"/>
        <end position="204"/>
    </location>
</feature>
<dbReference type="PANTHER" id="PTHR48025:SF11">
    <property type="entry name" value="RNA-BINDING PROTEIN CP33, CHLOROPLASTIC"/>
    <property type="match status" value="1"/>
</dbReference>
<keyword evidence="3" id="KW-0934">Plastid</keyword>
<dbReference type="InterPro" id="IPR000504">
    <property type="entry name" value="RRM_dom"/>
</dbReference>
<dbReference type="PROSITE" id="PS50102">
    <property type="entry name" value="RRM"/>
    <property type="match status" value="2"/>
</dbReference>
<dbReference type="GO" id="GO:1901259">
    <property type="term" value="P:chloroplast rRNA processing"/>
    <property type="evidence" value="ECO:0007669"/>
    <property type="project" value="TreeGrafter"/>
</dbReference>
<dbReference type="SMART" id="SM00360">
    <property type="entry name" value="RRM"/>
    <property type="match status" value="2"/>
</dbReference>
<evidence type="ECO:0000313" key="11">
    <source>
        <dbReference type="EMBL" id="EPS68161.1"/>
    </source>
</evidence>
<dbReference type="Pfam" id="PF00076">
    <property type="entry name" value="RRM_1"/>
    <property type="match status" value="2"/>
</dbReference>
<name>S8CTF4_9LAMI</name>
<dbReference type="GO" id="GO:1990904">
    <property type="term" value="C:ribonucleoprotein complex"/>
    <property type="evidence" value="ECO:0007669"/>
    <property type="project" value="UniProtKB-KW"/>
</dbReference>
<dbReference type="EMBL" id="AUSU01002746">
    <property type="protein sequence ID" value="EPS68161.1"/>
    <property type="molecule type" value="Genomic_DNA"/>
</dbReference>
<dbReference type="InterPro" id="IPR050502">
    <property type="entry name" value="Euk_RNA-bind_prot"/>
</dbReference>
<dbReference type="OrthoDB" id="439808at2759"/>
<dbReference type="AlphaFoldDB" id="S8CTF4"/>
<evidence type="ECO:0000256" key="8">
    <source>
        <dbReference type="PROSITE-ProRule" id="PRU00176"/>
    </source>
</evidence>
<dbReference type="GO" id="GO:0006397">
    <property type="term" value="P:mRNA processing"/>
    <property type="evidence" value="ECO:0007669"/>
    <property type="project" value="UniProtKB-KW"/>
</dbReference>
<comment type="caution">
    <text evidence="11">The sequence shown here is derived from an EMBL/GenBank/DDBJ whole genome shotgun (WGS) entry which is preliminary data.</text>
</comment>
<evidence type="ECO:0000256" key="7">
    <source>
        <dbReference type="ARBA" id="ARBA00023274"/>
    </source>
</evidence>
<keyword evidence="4" id="KW-0507">mRNA processing</keyword>
<reference evidence="11 12" key="1">
    <citation type="journal article" date="2013" name="BMC Genomics">
        <title>The miniature genome of a carnivorous plant Genlisea aurea contains a low number of genes and short non-coding sequences.</title>
        <authorList>
            <person name="Leushkin E.V."/>
            <person name="Sutormin R.A."/>
            <person name="Nabieva E.R."/>
            <person name="Penin A.A."/>
            <person name="Kondrashov A.S."/>
            <person name="Logacheva M.D."/>
        </authorList>
    </citation>
    <scope>NUCLEOTIDE SEQUENCE [LARGE SCALE GENOMIC DNA]</scope>
</reference>
<feature type="domain" description="RRM" evidence="10">
    <location>
        <begin position="115"/>
        <end position="193"/>
    </location>
</feature>
<dbReference type="InterPro" id="IPR012677">
    <property type="entry name" value="Nucleotide-bd_a/b_plait_sf"/>
</dbReference>
<feature type="non-terminal residue" evidence="11">
    <location>
        <position position="204"/>
    </location>
</feature>
<comment type="subcellular location">
    <subcellularLocation>
        <location evidence="1">Plastid</location>
        <location evidence="1">Chloroplast</location>
    </subcellularLocation>
</comment>
<keyword evidence="5" id="KW-0677">Repeat</keyword>
<keyword evidence="6 8" id="KW-0694">RNA-binding</keyword>
<dbReference type="GO" id="GO:0003729">
    <property type="term" value="F:mRNA binding"/>
    <property type="evidence" value="ECO:0007669"/>
    <property type="project" value="TreeGrafter"/>
</dbReference>
<dbReference type="CDD" id="cd21608">
    <property type="entry name" value="RRM2_NsCP33_like"/>
    <property type="match status" value="1"/>
</dbReference>